<evidence type="ECO:0000259" key="3">
    <source>
        <dbReference type="Pfam" id="PF00561"/>
    </source>
</evidence>
<organism evidence="4 5">
    <name type="scientific">Psychrobacter coccoides</name>
    <dbReference type="NCBI Taxonomy" id="2818440"/>
    <lineage>
        <taxon>Bacteria</taxon>
        <taxon>Pseudomonadati</taxon>
        <taxon>Pseudomonadota</taxon>
        <taxon>Gammaproteobacteria</taxon>
        <taxon>Moraxellales</taxon>
        <taxon>Moraxellaceae</taxon>
        <taxon>Psychrobacter</taxon>
    </lineage>
</organism>
<dbReference type="SUPFAM" id="SSF53474">
    <property type="entry name" value="alpha/beta-Hydrolases"/>
    <property type="match status" value="1"/>
</dbReference>
<sequence length="319" mass="35945">MIQSLKFVSTKDGEQVAIWKVESATNDSTTMKRQNILLTHGTFSDKKVCLGIANYLAKLGHVCYIMEWRGHGDSPKPTAKFNFETIATYDFAATFQYLFDDLELDNLHCVTHSGGGICLTMFLIQNPCYIDKINSIILFACQAYGAALDPSSYAKVFAIKTFNRLLGFIPAKLLKLGTVNESYDTMAQWFDWNLHKNFNSSFVKAIDITDSGTGDIDNIHTNKTPKDTSNDKCLDYRQYMAMITTPIYAISGSGDHLIAPSHGCQLFFDEFNHSANIFYEFSKSNGHLEDYNHSRIMASRNAAKEVWPTVATWIDKHTI</sequence>
<dbReference type="EMBL" id="JAGBKM010000015">
    <property type="protein sequence ID" value="MBO1531311.1"/>
    <property type="molecule type" value="Genomic_DNA"/>
</dbReference>
<name>A0ABS3NPI6_9GAMM</name>
<dbReference type="Proteomes" id="UP000664554">
    <property type="component" value="Unassembled WGS sequence"/>
</dbReference>
<comment type="caution">
    <text evidence="4">The sequence shown here is derived from an EMBL/GenBank/DDBJ whole genome shotgun (WGS) entry which is preliminary data.</text>
</comment>
<dbReference type="Gene3D" id="3.40.50.1820">
    <property type="entry name" value="alpha/beta hydrolase"/>
    <property type="match status" value="1"/>
</dbReference>
<evidence type="ECO:0000313" key="5">
    <source>
        <dbReference type="Proteomes" id="UP000664554"/>
    </source>
</evidence>
<reference evidence="4 5" key="1">
    <citation type="submission" date="2021-03" db="EMBL/GenBank/DDBJ databases">
        <authorList>
            <person name="Shang D.-D."/>
            <person name="Du Z.-J."/>
            <person name="Chen G.-J."/>
        </authorList>
    </citation>
    <scope>NUCLEOTIDE SEQUENCE [LARGE SCALE GENOMIC DNA]</scope>
    <source>
        <strain evidence="4 5">F1192</strain>
    </source>
</reference>
<feature type="domain" description="AB hydrolase-1" evidence="3">
    <location>
        <begin position="36"/>
        <end position="273"/>
    </location>
</feature>
<keyword evidence="1" id="KW-0442">Lipid degradation</keyword>
<dbReference type="GO" id="GO:0016787">
    <property type="term" value="F:hydrolase activity"/>
    <property type="evidence" value="ECO:0007669"/>
    <property type="project" value="UniProtKB-KW"/>
</dbReference>
<evidence type="ECO:0000313" key="4">
    <source>
        <dbReference type="EMBL" id="MBO1531311.1"/>
    </source>
</evidence>
<accession>A0ABS3NPI6</accession>
<dbReference type="Pfam" id="PF00561">
    <property type="entry name" value="Abhydrolase_1"/>
    <property type="match status" value="1"/>
</dbReference>
<keyword evidence="4" id="KW-0378">Hydrolase</keyword>
<dbReference type="RefSeq" id="WP_207991689.1">
    <property type="nucleotide sequence ID" value="NZ_JAGBKM010000015.1"/>
</dbReference>
<keyword evidence="5" id="KW-1185">Reference proteome</keyword>
<evidence type="ECO:0000256" key="2">
    <source>
        <dbReference type="ARBA" id="ARBA00023098"/>
    </source>
</evidence>
<evidence type="ECO:0000256" key="1">
    <source>
        <dbReference type="ARBA" id="ARBA00022963"/>
    </source>
</evidence>
<dbReference type="InterPro" id="IPR029058">
    <property type="entry name" value="AB_hydrolase_fold"/>
</dbReference>
<protein>
    <submittedName>
        <fullName evidence="4">Alpha/beta fold hydrolase</fullName>
    </submittedName>
</protein>
<keyword evidence="2" id="KW-0443">Lipid metabolism</keyword>
<dbReference type="PANTHER" id="PTHR11005">
    <property type="entry name" value="LYSOSOMAL ACID LIPASE-RELATED"/>
    <property type="match status" value="1"/>
</dbReference>
<dbReference type="InterPro" id="IPR000073">
    <property type="entry name" value="AB_hydrolase_1"/>
</dbReference>
<proteinExistence type="predicted"/>
<gene>
    <name evidence="4" type="ORF">J3492_08800</name>
</gene>